<keyword evidence="2 4" id="KW-0802">TPR repeat</keyword>
<dbReference type="STRING" id="200361.A0A453MH97"/>
<dbReference type="InterPro" id="IPR002110">
    <property type="entry name" value="Ankyrin_rpt"/>
</dbReference>
<dbReference type="InterPro" id="IPR051616">
    <property type="entry name" value="Cul2-RING_E3_ligase_SR"/>
</dbReference>
<dbReference type="Pfam" id="PF12796">
    <property type="entry name" value="Ank_2"/>
    <property type="match status" value="2"/>
</dbReference>
<feature type="repeat" description="TPR" evidence="4">
    <location>
        <begin position="331"/>
        <end position="364"/>
    </location>
</feature>
<feature type="repeat" description="ANK" evidence="3">
    <location>
        <begin position="240"/>
        <end position="272"/>
    </location>
</feature>
<feature type="repeat" description="ANK" evidence="3">
    <location>
        <begin position="111"/>
        <end position="143"/>
    </location>
</feature>
<reference evidence="7" key="2">
    <citation type="journal article" date="2017" name="Nat. Plants">
        <title>The Aegilops tauschii genome reveals multiple impacts of transposons.</title>
        <authorList>
            <person name="Zhao G."/>
            <person name="Zou C."/>
            <person name="Li K."/>
            <person name="Wang K."/>
            <person name="Li T."/>
            <person name="Gao L."/>
            <person name="Zhang X."/>
            <person name="Wang H."/>
            <person name="Yang Z."/>
            <person name="Liu X."/>
            <person name="Jiang W."/>
            <person name="Mao L."/>
            <person name="Kong X."/>
            <person name="Jiao Y."/>
            <person name="Jia J."/>
        </authorList>
    </citation>
    <scope>NUCLEOTIDE SEQUENCE [LARGE SCALE GENOMIC DNA]</scope>
    <source>
        <strain evidence="7">cv. AL8/78</strain>
    </source>
</reference>
<feature type="repeat" description="ANK" evidence="3">
    <location>
        <begin position="77"/>
        <end position="110"/>
    </location>
</feature>
<protein>
    <submittedName>
        <fullName evidence="6">Uncharacterized protein</fullName>
    </submittedName>
</protein>
<dbReference type="InterPro" id="IPR019734">
    <property type="entry name" value="TPR_rpt"/>
</dbReference>
<evidence type="ECO:0000313" key="6">
    <source>
        <dbReference type="EnsemblPlants" id="AET5Gv21181000.2"/>
    </source>
</evidence>
<dbReference type="PANTHER" id="PTHR46224:SF53">
    <property type="entry name" value="OS02G0492900 PROTEIN"/>
    <property type="match status" value="1"/>
</dbReference>
<dbReference type="Proteomes" id="UP000015105">
    <property type="component" value="Chromosome 5D"/>
</dbReference>
<dbReference type="Gene3D" id="1.25.40.10">
    <property type="entry name" value="Tetratricopeptide repeat domain"/>
    <property type="match status" value="1"/>
</dbReference>
<keyword evidence="1" id="KW-0677">Repeat</keyword>
<organism evidence="6 7">
    <name type="scientific">Aegilops tauschii subsp. strangulata</name>
    <name type="common">Goatgrass</name>
    <dbReference type="NCBI Taxonomy" id="200361"/>
    <lineage>
        <taxon>Eukaryota</taxon>
        <taxon>Viridiplantae</taxon>
        <taxon>Streptophyta</taxon>
        <taxon>Embryophyta</taxon>
        <taxon>Tracheophyta</taxon>
        <taxon>Spermatophyta</taxon>
        <taxon>Magnoliopsida</taxon>
        <taxon>Liliopsida</taxon>
        <taxon>Poales</taxon>
        <taxon>Poaceae</taxon>
        <taxon>BOP clade</taxon>
        <taxon>Pooideae</taxon>
        <taxon>Triticodae</taxon>
        <taxon>Triticeae</taxon>
        <taxon>Triticinae</taxon>
        <taxon>Aegilops</taxon>
    </lineage>
</organism>
<feature type="region of interest" description="Disordered" evidence="5">
    <location>
        <begin position="9"/>
        <end position="38"/>
    </location>
</feature>
<evidence type="ECO:0000256" key="5">
    <source>
        <dbReference type="SAM" id="MobiDB-lite"/>
    </source>
</evidence>
<dbReference type="PROSITE" id="PS50005">
    <property type="entry name" value="TPR"/>
    <property type="match status" value="2"/>
</dbReference>
<feature type="repeat" description="ANK" evidence="3">
    <location>
        <begin position="144"/>
        <end position="176"/>
    </location>
</feature>
<dbReference type="Gramene" id="AET5Gv21181000.2">
    <property type="protein sequence ID" value="AET5Gv21181000.2"/>
    <property type="gene ID" value="AET5Gv21181000"/>
</dbReference>
<dbReference type="InterPro" id="IPR013105">
    <property type="entry name" value="TPR_2"/>
</dbReference>
<dbReference type="SMART" id="SM00248">
    <property type="entry name" value="ANK"/>
    <property type="match status" value="6"/>
</dbReference>
<feature type="repeat" description="TPR" evidence="4">
    <location>
        <begin position="399"/>
        <end position="432"/>
    </location>
</feature>
<dbReference type="SUPFAM" id="SSF48452">
    <property type="entry name" value="TPR-like"/>
    <property type="match status" value="1"/>
</dbReference>
<dbReference type="InterPro" id="IPR036770">
    <property type="entry name" value="Ankyrin_rpt-contain_sf"/>
</dbReference>
<dbReference type="Pfam" id="PF07719">
    <property type="entry name" value="TPR_2"/>
    <property type="match status" value="1"/>
</dbReference>
<reference evidence="6" key="5">
    <citation type="journal article" date="2021" name="G3 (Bethesda)">
        <title>Aegilops tauschii genome assembly Aet v5.0 features greater sequence contiguity and improved annotation.</title>
        <authorList>
            <person name="Wang L."/>
            <person name="Zhu T."/>
            <person name="Rodriguez J.C."/>
            <person name="Deal K.R."/>
            <person name="Dubcovsky J."/>
            <person name="McGuire P.E."/>
            <person name="Lux T."/>
            <person name="Spannagl M."/>
            <person name="Mayer K.F.X."/>
            <person name="Baldrich P."/>
            <person name="Meyers B.C."/>
            <person name="Huo N."/>
            <person name="Gu Y.Q."/>
            <person name="Zhou H."/>
            <person name="Devos K.M."/>
            <person name="Bennetzen J.L."/>
            <person name="Unver T."/>
            <person name="Budak H."/>
            <person name="Gulick P.J."/>
            <person name="Galiba G."/>
            <person name="Kalapos B."/>
            <person name="Nelson D.R."/>
            <person name="Li P."/>
            <person name="You F.M."/>
            <person name="Luo M.C."/>
            <person name="Dvorak J."/>
        </authorList>
    </citation>
    <scope>NUCLEOTIDE SEQUENCE [LARGE SCALE GENOMIC DNA]</scope>
    <source>
        <strain evidence="6">cv. AL8/78</strain>
    </source>
</reference>
<keyword evidence="3" id="KW-0040">ANK repeat</keyword>
<evidence type="ECO:0000256" key="3">
    <source>
        <dbReference type="PROSITE-ProRule" id="PRU00023"/>
    </source>
</evidence>
<sequence>SIFPLALALPFPPPQPSKTLPTSASPAMAPPHTSGPQQRRLLQAAADGDLRLFKSIASALDGGKGRVKEAVEAVRNCGAGALHTAAGRGRTPMCAYLVEELGVDVNAADDKGATPLTYALRWRAVDTVRYLFDHGADAEKPGEQGFTPLHVAAGAGLCEMIEVLLSKGADVNCFSYRGTLLHSAIIGKQVAAVKLLLDHHADCNKPVSLHYTPLIAALHARSLKCVKLLIEAGADAKGVPPLTPLVVAANDGLTDFYEPLLRAGADPDVRDDGGQLPIEIAARNNRRKDVEILFPVTSHIPYVRDWSVDGILAYVKSVPKEEDDPLYKMGPAYLKLEGTKAYKRKDYVSAINFYSMAIKLNPGDVTLHSNKSLCWINLGEGDKALEDAEFCRMIRPDWPKACYRQGAAQMLLKNYEKACEAFQDGLKLDPTNVEIENALRVRFREPEVRQCDMKQASMDVLLLAYSGVVAVRPVKCPTHSAQDPICGSVDECVQECGDEGYHFGMCSHCKCFCFNCSSSLDAKPAPGALSP</sequence>
<evidence type="ECO:0000256" key="2">
    <source>
        <dbReference type="ARBA" id="ARBA00022803"/>
    </source>
</evidence>
<dbReference type="EnsemblPlants" id="AET5Gv21181000.2">
    <property type="protein sequence ID" value="AET5Gv21181000.2"/>
    <property type="gene ID" value="AET5Gv21181000"/>
</dbReference>
<dbReference type="PRINTS" id="PR01415">
    <property type="entry name" value="ANKYRIN"/>
</dbReference>
<evidence type="ECO:0000313" key="7">
    <source>
        <dbReference type="Proteomes" id="UP000015105"/>
    </source>
</evidence>
<reference evidence="6" key="4">
    <citation type="submission" date="2019-03" db="UniProtKB">
        <authorList>
            <consortium name="EnsemblPlants"/>
        </authorList>
    </citation>
    <scope>IDENTIFICATION</scope>
</reference>
<proteinExistence type="predicted"/>
<name>A0A453MH97_AEGTS</name>
<dbReference type="SMART" id="SM00028">
    <property type="entry name" value="TPR"/>
    <property type="match status" value="3"/>
</dbReference>
<dbReference type="SUPFAM" id="SSF48403">
    <property type="entry name" value="Ankyrin repeat"/>
    <property type="match status" value="1"/>
</dbReference>
<evidence type="ECO:0000256" key="4">
    <source>
        <dbReference type="PROSITE-ProRule" id="PRU00339"/>
    </source>
</evidence>
<dbReference type="Gene3D" id="1.25.40.20">
    <property type="entry name" value="Ankyrin repeat-containing domain"/>
    <property type="match status" value="3"/>
</dbReference>
<reference evidence="7" key="1">
    <citation type="journal article" date="2014" name="Science">
        <title>Ancient hybridizations among the ancestral genomes of bread wheat.</title>
        <authorList>
            <consortium name="International Wheat Genome Sequencing Consortium,"/>
            <person name="Marcussen T."/>
            <person name="Sandve S.R."/>
            <person name="Heier L."/>
            <person name="Spannagl M."/>
            <person name="Pfeifer M."/>
            <person name="Jakobsen K.S."/>
            <person name="Wulff B.B."/>
            <person name="Steuernagel B."/>
            <person name="Mayer K.F."/>
            <person name="Olsen O.A."/>
        </authorList>
    </citation>
    <scope>NUCLEOTIDE SEQUENCE [LARGE SCALE GENOMIC DNA]</scope>
    <source>
        <strain evidence="7">cv. AL8/78</strain>
    </source>
</reference>
<accession>A0A453MH97</accession>
<dbReference type="PANTHER" id="PTHR46224">
    <property type="entry name" value="ANKYRIN REPEAT FAMILY PROTEIN"/>
    <property type="match status" value="1"/>
</dbReference>
<keyword evidence="7" id="KW-1185">Reference proteome</keyword>
<dbReference type="InterPro" id="IPR011990">
    <property type="entry name" value="TPR-like_helical_dom_sf"/>
</dbReference>
<dbReference type="PROSITE" id="PS50297">
    <property type="entry name" value="ANK_REP_REGION"/>
    <property type="match status" value="2"/>
</dbReference>
<dbReference type="AlphaFoldDB" id="A0A453MH97"/>
<dbReference type="Pfam" id="PF00023">
    <property type="entry name" value="Ank"/>
    <property type="match status" value="1"/>
</dbReference>
<evidence type="ECO:0000256" key="1">
    <source>
        <dbReference type="ARBA" id="ARBA00022737"/>
    </source>
</evidence>
<dbReference type="PROSITE" id="PS50088">
    <property type="entry name" value="ANK_REPEAT"/>
    <property type="match status" value="4"/>
</dbReference>
<reference evidence="6" key="3">
    <citation type="journal article" date="2017" name="Nature">
        <title>Genome sequence of the progenitor of the wheat D genome Aegilops tauschii.</title>
        <authorList>
            <person name="Luo M.C."/>
            <person name="Gu Y.Q."/>
            <person name="Puiu D."/>
            <person name="Wang H."/>
            <person name="Twardziok S.O."/>
            <person name="Deal K.R."/>
            <person name="Huo N."/>
            <person name="Zhu T."/>
            <person name="Wang L."/>
            <person name="Wang Y."/>
            <person name="McGuire P.E."/>
            <person name="Liu S."/>
            <person name="Long H."/>
            <person name="Ramasamy R.K."/>
            <person name="Rodriguez J.C."/>
            <person name="Van S.L."/>
            <person name="Yuan L."/>
            <person name="Wang Z."/>
            <person name="Xia Z."/>
            <person name="Xiao L."/>
            <person name="Anderson O.D."/>
            <person name="Ouyang S."/>
            <person name="Liang Y."/>
            <person name="Zimin A.V."/>
            <person name="Pertea G."/>
            <person name="Qi P."/>
            <person name="Bennetzen J.L."/>
            <person name="Dai X."/>
            <person name="Dawson M.W."/>
            <person name="Muller H.G."/>
            <person name="Kugler K."/>
            <person name="Rivarola-Duarte L."/>
            <person name="Spannagl M."/>
            <person name="Mayer K.F.X."/>
            <person name="Lu F.H."/>
            <person name="Bevan M.W."/>
            <person name="Leroy P."/>
            <person name="Li P."/>
            <person name="You F.M."/>
            <person name="Sun Q."/>
            <person name="Liu Z."/>
            <person name="Lyons E."/>
            <person name="Wicker T."/>
            <person name="Salzberg S.L."/>
            <person name="Devos K.M."/>
            <person name="Dvorak J."/>
        </authorList>
    </citation>
    <scope>NUCLEOTIDE SEQUENCE [LARGE SCALE GENOMIC DNA]</scope>
    <source>
        <strain evidence="6">cv. AL8/78</strain>
    </source>
</reference>